<keyword evidence="9 11" id="KW-0472">Membrane</keyword>
<evidence type="ECO:0000256" key="8">
    <source>
        <dbReference type="ARBA" id="ARBA00023128"/>
    </source>
</evidence>
<dbReference type="InterPro" id="IPR018850">
    <property type="entry name" value="Mt_escape_2_C"/>
</dbReference>
<evidence type="ECO:0000256" key="11">
    <source>
        <dbReference type="RuleBase" id="RU367108"/>
    </source>
</evidence>
<feature type="coiled-coil region" evidence="12">
    <location>
        <begin position="769"/>
        <end position="796"/>
    </location>
</feature>
<evidence type="ECO:0000256" key="5">
    <source>
        <dbReference type="ARBA" id="ARBA00022792"/>
    </source>
</evidence>
<comment type="similarity">
    <text evidence="2 11">Belongs to the YME2 family.</text>
</comment>
<evidence type="ECO:0000313" key="15">
    <source>
        <dbReference type="Proteomes" id="UP000521872"/>
    </source>
</evidence>
<comment type="function">
    <text evidence="10 11">Plays a role in maintaining the mitochondrial genome and in controlling the mtDNA escape. Involved in the regulation of mtDNA nucleotide structure and number. May have a dispensable role in early maturation of pre-rRNA.</text>
</comment>
<evidence type="ECO:0000256" key="2">
    <source>
        <dbReference type="ARBA" id="ARBA00010320"/>
    </source>
</evidence>
<evidence type="ECO:0000256" key="6">
    <source>
        <dbReference type="ARBA" id="ARBA00022946"/>
    </source>
</evidence>
<evidence type="ECO:0000256" key="4">
    <source>
        <dbReference type="ARBA" id="ARBA00022692"/>
    </source>
</evidence>
<dbReference type="Pfam" id="PF10443">
    <property type="entry name" value="RNA12"/>
    <property type="match status" value="1"/>
</dbReference>
<name>A0A8H4VM72_9AGAR</name>
<keyword evidence="15" id="KW-1185">Reference proteome</keyword>
<proteinExistence type="inferred from homology"/>
<comment type="caution">
    <text evidence="14">The sequence shown here is derived from an EMBL/GenBank/DDBJ whole genome shotgun (WGS) entry which is preliminary data.</text>
</comment>
<protein>
    <recommendedName>
        <fullName evidence="3 11">Mitochondrial escape protein 2</fullName>
    </recommendedName>
</protein>
<dbReference type="EMBL" id="JAACJL010000044">
    <property type="protein sequence ID" value="KAF4615073.1"/>
    <property type="molecule type" value="Genomic_DNA"/>
</dbReference>
<dbReference type="GO" id="GO:0005743">
    <property type="term" value="C:mitochondrial inner membrane"/>
    <property type="evidence" value="ECO:0007669"/>
    <property type="project" value="UniProtKB-SubCell"/>
</dbReference>
<evidence type="ECO:0000256" key="3">
    <source>
        <dbReference type="ARBA" id="ARBA00020222"/>
    </source>
</evidence>
<keyword evidence="5 11" id="KW-0999">Mitochondrion inner membrane</keyword>
<evidence type="ECO:0000256" key="7">
    <source>
        <dbReference type="ARBA" id="ARBA00022989"/>
    </source>
</evidence>
<evidence type="ECO:0000256" key="12">
    <source>
        <dbReference type="SAM" id="Coils"/>
    </source>
</evidence>
<accession>A0A8H4VM72</accession>
<dbReference type="SMART" id="SM00382">
    <property type="entry name" value="AAA"/>
    <property type="match status" value="1"/>
</dbReference>
<keyword evidence="11" id="KW-0507">mRNA processing</keyword>
<keyword evidence="6" id="KW-0809">Transit peptide</keyword>
<evidence type="ECO:0000256" key="1">
    <source>
        <dbReference type="ARBA" id="ARBA00004434"/>
    </source>
</evidence>
<dbReference type="SUPFAM" id="SSF54928">
    <property type="entry name" value="RNA-binding domain, RBD"/>
    <property type="match status" value="1"/>
</dbReference>
<keyword evidence="7 11" id="KW-1133">Transmembrane helix</keyword>
<gene>
    <name evidence="14" type="ORF">D9613_002850</name>
</gene>
<feature type="transmembrane region" description="Helical" evidence="11">
    <location>
        <begin position="238"/>
        <end position="255"/>
    </location>
</feature>
<sequence length="848" mass="95396">MLRSITRAYSTLPNHREAWLYVDSVFPVQLGRWDLRHYIGILRQEHLLSTLQSRLEKLNDVHGFKPLEYQPQSKDGGVFVRFSYVPPETEQGDECAALQTALNEQVVKDGALPTWWGLGSGKLWLVRGSPWKEDMDRFASPILRFKFEGPDIQDQSLYELVRPYGRIRDLTPPVPVPAGSSRYATVTFQHVHSATIARNVIHGLEVPVNSSKTRLRAQYEQPIQAHAIRDWMSSHPKIMLPIIIFLLGTLTYTIFDPIRSLMVEAKMLDWFDYRKFKLYQWVRTNTVDLLAGASYTTPRKPQGEVWKERKDAEAAVNAYLSDMPTTVAFLHGPQGSGKTTMLQAIVQNSGRNTLIIDCRQLNNAPSDAALVGALAAQTGYWPVFNFVNSMGNLIDLASVGLMGQKAGLSNSLTEQVKQILDVVTNGLKGVSSSHRAAIQKQVQRQQDQERERIQNDKHRRAIMAGTWHDGRLDAISGNGIMSELGVGDEIFREDMADGSVPMVDMDEKKDSELREQASRKQKALEEVEAIKALPIVIIRNYATSAGGSKEDVLNVLAQWAATLAENHIAHVIVLSDNRENSKRLAKALPTKPLNAIALSDADPKSSLSFVKQKLHDAGVDIGISSQDTHYLERLGGRASDLESLIHKVRSGMKVDEAVDDIINRGAAELRKNAFGEDADDAKSLPWTRYQAWKVLKLLAKSPEVGYYDVLVDFPFKGDENALRGMEHAELITILTKDGRPSTIRPGKPVFRWVFEQVVNDKTFQATQELAYNEKQIADTEAKIQTYEQELALLVDTMEKERRPWWTLRRSPCVERARNVGDKLTLASRKVETLERKNEELKKVLGHVL</sequence>
<organism evidence="14 15">
    <name type="scientific">Agrocybe pediades</name>
    <dbReference type="NCBI Taxonomy" id="84607"/>
    <lineage>
        <taxon>Eukaryota</taxon>
        <taxon>Fungi</taxon>
        <taxon>Dikarya</taxon>
        <taxon>Basidiomycota</taxon>
        <taxon>Agaricomycotina</taxon>
        <taxon>Agaricomycetes</taxon>
        <taxon>Agaricomycetidae</taxon>
        <taxon>Agaricales</taxon>
        <taxon>Agaricineae</taxon>
        <taxon>Strophariaceae</taxon>
        <taxon>Agrocybe</taxon>
    </lineage>
</organism>
<evidence type="ECO:0000313" key="14">
    <source>
        <dbReference type="EMBL" id="KAF4615073.1"/>
    </source>
</evidence>
<dbReference type="GO" id="GO:0006397">
    <property type="term" value="P:mRNA processing"/>
    <property type="evidence" value="ECO:0007669"/>
    <property type="project" value="UniProtKB-UniRule"/>
</dbReference>
<dbReference type="Gene3D" id="3.40.50.300">
    <property type="entry name" value="P-loop containing nucleotide triphosphate hydrolases"/>
    <property type="match status" value="1"/>
</dbReference>
<dbReference type="InterPro" id="IPR035979">
    <property type="entry name" value="RBD_domain_sf"/>
</dbReference>
<keyword evidence="4 11" id="KW-0812">Transmembrane</keyword>
<dbReference type="PANTHER" id="PTHR32198">
    <property type="entry name" value="MITOCHONDRIAL ESCAPE PROTEIN 2"/>
    <property type="match status" value="1"/>
</dbReference>
<dbReference type="SUPFAM" id="SSF52540">
    <property type="entry name" value="P-loop containing nucleoside triphosphate hydrolases"/>
    <property type="match status" value="1"/>
</dbReference>
<dbReference type="InterPro" id="IPR027417">
    <property type="entry name" value="P-loop_NTPase"/>
</dbReference>
<dbReference type="Proteomes" id="UP000521872">
    <property type="component" value="Unassembled WGS sequence"/>
</dbReference>
<comment type="subcellular location">
    <subcellularLocation>
        <location evidence="1 11">Mitochondrion inner membrane</location>
        <topology evidence="1 11">Single-pass membrane protein</topology>
    </subcellularLocation>
</comment>
<evidence type="ECO:0000256" key="10">
    <source>
        <dbReference type="ARBA" id="ARBA00025276"/>
    </source>
</evidence>
<dbReference type="InterPro" id="IPR003593">
    <property type="entry name" value="AAA+_ATPase"/>
</dbReference>
<feature type="domain" description="AAA+ ATPase" evidence="13">
    <location>
        <begin position="324"/>
        <end position="506"/>
    </location>
</feature>
<dbReference type="PANTHER" id="PTHR32198:SF2">
    <property type="entry name" value="MITOCHONDRIAL ESCAPE PROTEIN 2"/>
    <property type="match status" value="1"/>
</dbReference>
<dbReference type="AlphaFoldDB" id="A0A8H4VM72"/>
<dbReference type="InterPro" id="IPR012677">
    <property type="entry name" value="Nucleotide-bd_a/b_plait_sf"/>
</dbReference>
<dbReference type="Gene3D" id="3.30.70.330">
    <property type="match status" value="1"/>
</dbReference>
<dbReference type="GO" id="GO:0003723">
    <property type="term" value="F:RNA binding"/>
    <property type="evidence" value="ECO:0007669"/>
    <property type="project" value="UniProtKB-UniRule"/>
</dbReference>
<keyword evidence="12" id="KW-0175">Coiled coil</keyword>
<keyword evidence="8 11" id="KW-0496">Mitochondrion</keyword>
<evidence type="ECO:0000256" key="9">
    <source>
        <dbReference type="ARBA" id="ARBA00023136"/>
    </source>
</evidence>
<reference evidence="14 15" key="1">
    <citation type="submission" date="2019-12" db="EMBL/GenBank/DDBJ databases">
        <authorList>
            <person name="Floudas D."/>
            <person name="Bentzer J."/>
            <person name="Ahren D."/>
            <person name="Johansson T."/>
            <person name="Persson P."/>
            <person name="Tunlid A."/>
        </authorList>
    </citation>
    <scope>NUCLEOTIDE SEQUENCE [LARGE SCALE GENOMIC DNA]</scope>
    <source>
        <strain evidence="14 15">CBS 102.39</strain>
    </source>
</reference>
<keyword evidence="11" id="KW-0694">RNA-binding</keyword>
<dbReference type="InterPro" id="IPR039627">
    <property type="entry name" value="Yme2_C"/>
</dbReference>
<evidence type="ECO:0000259" key="13">
    <source>
        <dbReference type="SMART" id="SM00382"/>
    </source>
</evidence>